<organism evidence="2 3">
    <name type="scientific">Chlamydomonas incerta</name>
    <dbReference type="NCBI Taxonomy" id="51695"/>
    <lineage>
        <taxon>Eukaryota</taxon>
        <taxon>Viridiplantae</taxon>
        <taxon>Chlorophyta</taxon>
        <taxon>core chlorophytes</taxon>
        <taxon>Chlorophyceae</taxon>
        <taxon>CS clade</taxon>
        <taxon>Chlamydomonadales</taxon>
        <taxon>Chlamydomonadaceae</taxon>
        <taxon>Chlamydomonas</taxon>
    </lineage>
</organism>
<protein>
    <submittedName>
        <fullName evidence="2">Uncharacterized protein</fullName>
    </submittedName>
</protein>
<evidence type="ECO:0000256" key="1">
    <source>
        <dbReference type="SAM" id="MobiDB-lite"/>
    </source>
</evidence>
<feature type="region of interest" description="Disordered" evidence="1">
    <location>
        <begin position="145"/>
        <end position="187"/>
    </location>
</feature>
<reference evidence="2" key="1">
    <citation type="journal article" date="2020" name="bioRxiv">
        <title>Comparative genomics of Chlamydomonas.</title>
        <authorList>
            <person name="Craig R.J."/>
            <person name="Hasan A.R."/>
            <person name="Ness R.W."/>
            <person name="Keightley P.D."/>
        </authorList>
    </citation>
    <scope>NUCLEOTIDE SEQUENCE</scope>
    <source>
        <strain evidence="2">SAG 7.73</strain>
    </source>
</reference>
<feature type="region of interest" description="Disordered" evidence="1">
    <location>
        <begin position="423"/>
        <end position="442"/>
    </location>
</feature>
<accession>A0A835W4X2</accession>
<evidence type="ECO:0000313" key="2">
    <source>
        <dbReference type="EMBL" id="KAG2435926.1"/>
    </source>
</evidence>
<sequence length="450" mass="47865">MYTLELHPTCLRMTAPYNDCCTHVRVETRELPLAAIARVTLSCNDMLAVYGLDQLNVWTASNTEESGPELAIAWLARPLQARDAILNAVQLLRQLEHEHGGGAAGPVNGQQLCINTSSSLRLDLQLPTAANVPPVRASATGLDGATAAGERPKLGWSGKGGVGSSSLRSDRDRDSGGSSSLLSHSSSEVTAAATSELAAFYLQRSLREMALPQPPAQPPAQQQQQVGAPGAGGQVQWMQQLAAAPLQGPHLDLHVHHYHHHLHLHQQHQQHQLPDVGPACVLSAEQQYLELMAAAGAEQALVALQAANLAHAHMLSMSRRAQGVGEGAPLPPLLPCLLSPALQQQQQQQHSHGYHGYPTAALLAAGEDEPPPQPQRAQREHDPELFGAAALGLALRPLRVPPHRPVWPTGRLPLKSHHRPIAAPADGTAADSSAPPTVLAMPPQAMIVSR</sequence>
<dbReference type="AlphaFoldDB" id="A0A835W4X2"/>
<dbReference type="OrthoDB" id="10613231at2759"/>
<keyword evidence="3" id="KW-1185">Reference proteome</keyword>
<gene>
    <name evidence="2" type="ORF">HXX76_007121</name>
</gene>
<feature type="compositionally biased region" description="Low complexity" evidence="1">
    <location>
        <begin position="176"/>
        <end position="187"/>
    </location>
</feature>
<name>A0A835W4X2_CHLIN</name>
<feature type="region of interest" description="Disordered" evidence="1">
    <location>
        <begin position="211"/>
        <end position="233"/>
    </location>
</feature>
<evidence type="ECO:0000313" key="3">
    <source>
        <dbReference type="Proteomes" id="UP000650467"/>
    </source>
</evidence>
<feature type="compositionally biased region" description="Low complexity" evidence="1">
    <location>
        <begin position="219"/>
        <end position="228"/>
    </location>
</feature>
<proteinExistence type="predicted"/>
<dbReference type="EMBL" id="JAEHOC010000014">
    <property type="protein sequence ID" value="KAG2435926.1"/>
    <property type="molecule type" value="Genomic_DNA"/>
</dbReference>
<comment type="caution">
    <text evidence="2">The sequence shown here is derived from an EMBL/GenBank/DDBJ whole genome shotgun (WGS) entry which is preliminary data.</text>
</comment>
<dbReference type="Proteomes" id="UP000650467">
    <property type="component" value="Unassembled WGS sequence"/>
</dbReference>